<keyword evidence="11 16" id="KW-1133">Transmembrane helix</keyword>
<dbReference type="PANTHER" id="PTHR32309:SF31">
    <property type="entry name" value="CAPSULAR EXOPOLYSACCHARIDE FAMILY"/>
    <property type="match status" value="1"/>
</dbReference>
<evidence type="ECO:0000256" key="5">
    <source>
        <dbReference type="ARBA" id="ARBA00022519"/>
    </source>
</evidence>
<dbReference type="SUPFAM" id="SSF52540">
    <property type="entry name" value="P-loop containing nucleoside triphosphate hydrolases"/>
    <property type="match status" value="1"/>
</dbReference>
<evidence type="ECO:0000256" key="4">
    <source>
        <dbReference type="ARBA" id="ARBA00022475"/>
    </source>
</evidence>
<accession>A0A919K192</accession>
<dbReference type="InterPro" id="IPR050445">
    <property type="entry name" value="Bact_polysacc_biosynth/exp"/>
</dbReference>
<comment type="similarity">
    <text evidence="2">Belongs to the CpsC/CapA family.</text>
</comment>
<dbReference type="GO" id="GO:0004715">
    <property type="term" value="F:non-membrane spanning protein tyrosine kinase activity"/>
    <property type="evidence" value="ECO:0007669"/>
    <property type="project" value="UniProtKB-EC"/>
</dbReference>
<keyword evidence="12 16" id="KW-0472">Membrane</keyword>
<proteinExistence type="inferred from homology"/>
<keyword evidence="13" id="KW-0829">Tyrosine-protein kinase</keyword>
<dbReference type="InterPro" id="IPR005702">
    <property type="entry name" value="Wzc-like_C"/>
</dbReference>
<evidence type="ECO:0000256" key="15">
    <source>
        <dbReference type="SAM" id="MobiDB-lite"/>
    </source>
</evidence>
<keyword evidence="7 16" id="KW-0812">Transmembrane</keyword>
<evidence type="ECO:0000256" key="11">
    <source>
        <dbReference type="ARBA" id="ARBA00022989"/>
    </source>
</evidence>
<dbReference type="GO" id="GO:0005524">
    <property type="term" value="F:ATP binding"/>
    <property type="evidence" value="ECO:0007669"/>
    <property type="project" value="UniProtKB-KW"/>
</dbReference>
<feature type="compositionally biased region" description="Low complexity" evidence="15">
    <location>
        <begin position="491"/>
        <end position="507"/>
    </location>
</feature>
<name>A0A919K192_9ACTN</name>
<evidence type="ECO:0000256" key="14">
    <source>
        <dbReference type="ARBA" id="ARBA00053015"/>
    </source>
</evidence>
<reference evidence="19" key="1">
    <citation type="submission" date="2021-01" db="EMBL/GenBank/DDBJ databases">
        <title>Whole genome shotgun sequence of Actinoplanes rishiriensis NBRC 108556.</title>
        <authorList>
            <person name="Komaki H."/>
            <person name="Tamura T."/>
        </authorList>
    </citation>
    <scope>NUCLEOTIDE SEQUENCE</scope>
    <source>
        <strain evidence="19">NBRC 108556</strain>
    </source>
</reference>
<evidence type="ECO:0000256" key="9">
    <source>
        <dbReference type="ARBA" id="ARBA00022777"/>
    </source>
</evidence>
<feature type="transmembrane region" description="Helical" evidence="16">
    <location>
        <begin position="12"/>
        <end position="32"/>
    </location>
</feature>
<keyword evidence="9" id="KW-0418">Kinase</keyword>
<keyword evidence="4" id="KW-1003">Cell membrane</keyword>
<evidence type="ECO:0000256" key="7">
    <source>
        <dbReference type="ARBA" id="ARBA00022692"/>
    </source>
</evidence>
<evidence type="ECO:0000256" key="1">
    <source>
        <dbReference type="ARBA" id="ARBA00004429"/>
    </source>
</evidence>
<protein>
    <submittedName>
        <fullName evidence="19">Uncharacterized protein</fullName>
    </submittedName>
</protein>
<keyword evidence="8" id="KW-0547">Nucleotide-binding</keyword>
<evidence type="ECO:0000256" key="12">
    <source>
        <dbReference type="ARBA" id="ARBA00023136"/>
    </source>
</evidence>
<keyword evidence="10" id="KW-0067">ATP-binding</keyword>
<dbReference type="Proteomes" id="UP000636960">
    <property type="component" value="Unassembled WGS sequence"/>
</dbReference>
<feature type="domain" description="AAA" evidence="18">
    <location>
        <begin position="276"/>
        <end position="428"/>
    </location>
</feature>
<keyword evidence="5" id="KW-0997">Cell inner membrane</keyword>
<evidence type="ECO:0000256" key="13">
    <source>
        <dbReference type="ARBA" id="ARBA00023137"/>
    </source>
</evidence>
<organism evidence="19 20">
    <name type="scientific">Paractinoplanes rishiriensis</name>
    <dbReference type="NCBI Taxonomy" id="1050105"/>
    <lineage>
        <taxon>Bacteria</taxon>
        <taxon>Bacillati</taxon>
        <taxon>Actinomycetota</taxon>
        <taxon>Actinomycetes</taxon>
        <taxon>Micromonosporales</taxon>
        <taxon>Micromonosporaceae</taxon>
        <taxon>Paractinoplanes</taxon>
    </lineage>
</organism>
<keyword evidence="6" id="KW-0808">Transferase</keyword>
<dbReference type="EMBL" id="BOMV01000062">
    <property type="protein sequence ID" value="GIE98428.1"/>
    <property type="molecule type" value="Genomic_DNA"/>
</dbReference>
<comment type="similarity">
    <text evidence="3">Belongs to the etk/wzc family.</text>
</comment>
<evidence type="ECO:0000256" key="6">
    <source>
        <dbReference type="ARBA" id="ARBA00022679"/>
    </source>
</evidence>
<dbReference type="InterPro" id="IPR027417">
    <property type="entry name" value="P-loop_NTPase"/>
</dbReference>
<dbReference type="Gene3D" id="3.40.50.300">
    <property type="entry name" value="P-loop containing nucleotide triphosphate hydrolases"/>
    <property type="match status" value="1"/>
</dbReference>
<dbReference type="InterPro" id="IPR025669">
    <property type="entry name" value="AAA_dom"/>
</dbReference>
<dbReference type="InterPro" id="IPR003856">
    <property type="entry name" value="LPS_length_determ_N"/>
</dbReference>
<keyword evidence="20" id="KW-1185">Reference proteome</keyword>
<dbReference type="Pfam" id="PF13614">
    <property type="entry name" value="AAA_31"/>
    <property type="match status" value="1"/>
</dbReference>
<dbReference type="PANTHER" id="PTHR32309">
    <property type="entry name" value="TYROSINE-PROTEIN KINASE"/>
    <property type="match status" value="1"/>
</dbReference>
<dbReference type="RefSeq" id="WP_203785458.1">
    <property type="nucleotide sequence ID" value="NZ_BOMV01000062.1"/>
</dbReference>
<dbReference type="Pfam" id="PF02706">
    <property type="entry name" value="Wzz"/>
    <property type="match status" value="1"/>
</dbReference>
<comment type="catalytic activity">
    <reaction evidence="14">
        <text>L-tyrosyl-[protein] + ATP = O-phospho-L-tyrosyl-[protein] + ADP + H(+)</text>
        <dbReference type="Rhea" id="RHEA:10596"/>
        <dbReference type="Rhea" id="RHEA-COMP:10136"/>
        <dbReference type="Rhea" id="RHEA-COMP:20101"/>
        <dbReference type="ChEBI" id="CHEBI:15378"/>
        <dbReference type="ChEBI" id="CHEBI:30616"/>
        <dbReference type="ChEBI" id="CHEBI:46858"/>
        <dbReference type="ChEBI" id="CHEBI:61978"/>
        <dbReference type="ChEBI" id="CHEBI:456216"/>
    </reaction>
</comment>
<evidence type="ECO:0000256" key="16">
    <source>
        <dbReference type="SAM" id="Phobius"/>
    </source>
</evidence>
<evidence type="ECO:0000313" key="19">
    <source>
        <dbReference type="EMBL" id="GIE98428.1"/>
    </source>
</evidence>
<dbReference type="NCBIfam" id="TIGR01007">
    <property type="entry name" value="eps_fam"/>
    <property type="match status" value="1"/>
</dbReference>
<dbReference type="GO" id="GO:0005886">
    <property type="term" value="C:plasma membrane"/>
    <property type="evidence" value="ECO:0007669"/>
    <property type="project" value="UniProtKB-SubCell"/>
</dbReference>
<evidence type="ECO:0000256" key="10">
    <source>
        <dbReference type="ARBA" id="ARBA00022840"/>
    </source>
</evidence>
<evidence type="ECO:0000259" key="17">
    <source>
        <dbReference type="Pfam" id="PF02706"/>
    </source>
</evidence>
<comment type="subcellular location">
    <subcellularLocation>
        <location evidence="1">Cell inner membrane</location>
        <topology evidence="1">Multi-pass membrane protein</topology>
    </subcellularLocation>
</comment>
<feature type="domain" description="Polysaccharide chain length determinant N-terminal" evidence="17">
    <location>
        <begin position="16"/>
        <end position="70"/>
    </location>
</feature>
<evidence type="ECO:0000313" key="20">
    <source>
        <dbReference type="Proteomes" id="UP000636960"/>
    </source>
</evidence>
<evidence type="ECO:0000256" key="3">
    <source>
        <dbReference type="ARBA" id="ARBA00008883"/>
    </source>
</evidence>
<gene>
    <name evidence="19" type="ORF">Ari01nite_58930</name>
</gene>
<dbReference type="AlphaFoldDB" id="A0A919K192"/>
<feature type="region of interest" description="Disordered" evidence="15">
    <location>
        <begin position="448"/>
        <end position="546"/>
    </location>
</feature>
<dbReference type="CDD" id="cd05387">
    <property type="entry name" value="BY-kinase"/>
    <property type="match status" value="1"/>
</dbReference>
<comment type="caution">
    <text evidence="19">The sequence shown here is derived from an EMBL/GenBank/DDBJ whole genome shotgun (WGS) entry which is preliminary data.</text>
</comment>
<sequence length="546" mass="56340">MTANGGPARLLRVYGLWIVLVTVVVMAAGYGVSMLAPTEYRSAAIVVVEARVRANTTPLQPEMGTEKELAQSGLVVRPAANRLGLDPGDLADGLTVSVAPDANVLTFAYDAPDADTAQRRAQALAEAYVDYRNSGELAQQSKTATAAEKATASATANAHATLVTPAYHPDQPQARPVWIDTGIGLVLGLLLGVGTALVRDRMSDRVRGRADLEKITGLTVLATVPRSRRPHGPDASRPVLLRAPESPTAESYRYLRSRLQPLLAREAAGSVLVASAHEGEGRSATAANLALAMAQAGRTVILVDADLRHPAQHTMFGLGDERGLTGVLSGEVALDDALQKGPVPRLWVLPAGAGADRVTDLLEGPRLGRILRTLRKQCDVVVLDSAAVLSVSDAIALATHSDHVLLVADYRRSTRAGVARALTELGEVVAGNVSGVLVNAPKSAGGLVPGAREGANGATPPDDDPFALLDGADERPAPAFGSATVPPALPPKAAGAASTLYTSSAAAPVKSSNTPVKAHHGPVKARANGIENGAAVPTPRGGTDGR</sequence>
<evidence type="ECO:0000256" key="2">
    <source>
        <dbReference type="ARBA" id="ARBA00006683"/>
    </source>
</evidence>
<evidence type="ECO:0000259" key="18">
    <source>
        <dbReference type="Pfam" id="PF13614"/>
    </source>
</evidence>
<evidence type="ECO:0000256" key="8">
    <source>
        <dbReference type="ARBA" id="ARBA00022741"/>
    </source>
</evidence>